<keyword evidence="1" id="KW-0472">Membrane</keyword>
<keyword evidence="1" id="KW-1133">Transmembrane helix</keyword>
<reference evidence="2 3" key="1">
    <citation type="journal article" date="2015" name="Genome Announc.">
        <title>Draft Genome Sequences of Marine Isolates of Thalassomonas viridans and Thalassomonas actiniarum.</title>
        <authorList>
            <person name="Olonade I."/>
            <person name="van Zyl L.J."/>
            <person name="Trindade M."/>
        </authorList>
    </citation>
    <scope>NUCLEOTIDE SEQUENCE [LARGE SCALE GENOMIC DNA]</scope>
    <source>
        <strain evidence="2 3">XOM25</strain>
    </source>
</reference>
<dbReference type="KEGG" id="tvd:SG34_033390"/>
<feature type="transmembrane region" description="Helical" evidence="1">
    <location>
        <begin position="99"/>
        <end position="120"/>
    </location>
</feature>
<proteinExistence type="predicted"/>
<keyword evidence="1" id="KW-0812">Transmembrane</keyword>
<feature type="transmembrane region" description="Helical" evidence="1">
    <location>
        <begin position="12"/>
        <end position="30"/>
    </location>
</feature>
<dbReference type="EMBL" id="CP059734">
    <property type="protein sequence ID" value="WDE08792.1"/>
    <property type="molecule type" value="Genomic_DNA"/>
</dbReference>
<accession>A0AAE9ZEF4</accession>
<organism evidence="2 3">
    <name type="scientific">Thalassomonas viridans</name>
    <dbReference type="NCBI Taxonomy" id="137584"/>
    <lineage>
        <taxon>Bacteria</taxon>
        <taxon>Pseudomonadati</taxon>
        <taxon>Pseudomonadota</taxon>
        <taxon>Gammaproteobacteria</taxon>
        <taxon>Alteromonadales</taxon>
        <taxon>Colwelliaceae</taxon>
        <taxon>Thalassomonas</taxon>
    </lineage>
</organism>
<evidence type="ECO:0000313" key="2">
    <source>
        <dbReference type="EMBL" id="WDE08792.1"/>
    </source>
</evidence>
<dbReference type="RefSeq" id="WP_274038647.1">
    <property type="nucleotide sequence ID" value="NZ_CP059734.1"/>
</dbReference>
<keyword evidence="3" id="KW-1185">Reference proteome</keyword>
<gene>
    <name evidence="2" type="ORF">SG34_033390</name>
</gene>
<evidence type="ECO:0000313" key="3">
    <source>
        <dbReference type="Proteomes" id="UP000032352"/>
    </source>
</evidence>
<sequence length="133" mass="15176">MSTFSKLLAFDFLFILLSCILYVLFGQITVRKLRNNPKTKNALGMEYASGWDIINVASALAMPRRLSRKLEKGPLSYLYANSDLLFENTNKFDQILGAVFYWLFMSSSFVCVLLMLLNYLGVFDGCKRPGNYV</sequence>
<dbReference type="Proteomes" id="UP000032352">
    <property type="component" value="Chromosome pTvir"/>
</dbReference>
<protein>
    <submittedName>
        <fullName evidence="2">Uncharacterized protein</fullName>
    </submittedName>
</protein>
<evidence type="ECO:0000256" key="1">
    <source>
        <dbReference type="SAM" id="Phobius"/>
    </source>
</evidence>
<reference evidence="2 3" key="2">
    <citation type="journal article" date="2022" name="Mar. Drugs">
        <title>Bioassay-Guided Fractionation Leads to the Detection of Cholic Acid Generated by the Rare Thalassomonas sp.</title>
        <authorList>
            <person name="Pheiffer F."/>
            <person name="Schneider Y.K."/>
            <person name="Hansen E.H."/>
            <person name="Andersen J.H."/>
            <person name="Isaksson J."/>
            <person name="Busche T."/>
            <person name="R C."/>
            <person name="Kalinowski J."/>
            <person name="Zyl L.V."/>
            <person name="Trindade M."/>
        </authorList>
    </citation>
    <scope>NUCLEOTIDE SEQUENCE [LARGE SCALE GENOMIC DNA]</scope>
    <source>
        <strain evidence="2 3">XOM25</strain>
    </source>
</reference>
<dbReference type="AlphaFoldDB" id="A0AAE9ZEF4"/>
<name>A0AAE9ZEF4_9GAMM</name>